<dbReference type="PANTHER" id="PTHR35510">
    <property type="entry name" value="DBH-LIKE MONOOXYGENASE"/>
    <property type="match status" value="1"/>
</dbReference>
<dbReference type="EMBL" id="GGEC01007612">
    <property type="protein sequence ID" value="MBW88095.1"/>
    <property type="molecule type" value="Transcribed_RNA"/>
</dbReference>
<accession>A0A2P2J3Q4</accession>
<name>A0A2P2J3Q4_RHIMU</name>
<dbReference type="AlphaFoldDB" id="A0A2P2J3Q4"/>
<reference evidence="1" key="1">
    <citation type="submission" date="2018-02" db="EMBL/GenBank/DDBJ databases">
        <title>Rhizophora mucronata_Transcriptome.</title>
        <authorList>
            <person name="Meera S.P."/>
            <person name="Sreeshan A."/>
            <person name="Augustine A."/>
        </authorList>
    </citation>
    <scope>NUCLEOTIDE SEQUENCE</scope>
    <source>
        <tissue evidence="1">Leaf</tissue>
    </source>
</reference>
<organism evidence="1">
    <name type="scientific">Rhizophora mucronata</name>
    <name type="common">Asiatic mangrove</name>
    <dbReference type="NCBI Taxonomy" id="61149"/>
    <lineage>
        <taxon>Eukaryota</taxon>
        <taxon>Viridiplantae</taxon>
        <taxon>Streptophyta</taxon>
        <taxon>Embryophyta</taxon>
        <taxon>Tracheophyta</taxon>
        <taxon>Spermatophyta</taxon>
        <taxon>Magnoliopsida</taxon>
        <taxon>eudicotyledons</taxon>
        <taxon>Gunneridae</taxon>
        <taxon>Pentapetalae</taxon>
        <taxon>rosids</taxon>
        <taxon>fabids</taxon>
        <taxon>Malpighiales</taxon>
        <taxon>Rhizophoraceae</taxon>
        <taxon>Rhizophora</taxon>
    </lineage>
</organism>
<protein>
    <submittedName>
        <fullName evidence="1">Uncharacterized protein</fullName>
    </submittedName>
</protein>
<sequence>MKISMKRKEFEDNSEDFSINSVSFPSRKSRRLDGEFTPFMQEDPRAGILEAMQGDLDFTNNGNVMETNASATDAMHLVDNWDEKAIVLYQHPDAPFLKSPSSPEFSIILNSDLIPGLKDYLLRPGDLKISKLMENEASRNKTRKGNDCLAVVPWNASQHHVGIPTDGSQMVFLEPMEAEETEAEMMDTDENTSNPWKAFELDGIIGSDGLQHWQ</sequence>
<dbReference type="PANTHER" id="PTHR35510:SF4">
    <property type="match status" value="1"/>
</dbReference>
<proteinExistence type="predicted"/>
<evidence type="ECO:0000313" key="1">
    <source>
        <dbReference type="EMBL" id="MBW88095.1"/>
    </source>
</evidence>